<dbReference type="OrthoDB" id="5311469at2759"/>
<accession>A0A517L0I4</accession>
<protein>
    <recommendedName>
        <fullName evidence="4">Extracellular membrane protein CFEM domain-containing protein</fullName>
    </recommendedName>
</protein>
<feature type="chain" id="PRO_5022145374" description="Extracellular membrane protein CFEM domain-containing protein" evidence="1">
    <location>
        <begin position="19"/>
        <end position="108"/>
    </location>
</feature>
<evidence type="ECO:0000313" key="2">
    <source>
        <dbReference type="EMBL" id="QDS69151.1"/>
    </source>
</evidence>
<gene>
    <name evidence="2" type="ORF">FKW77_010492</name>
</gene>
<reference evidence="2 3" key="1">
    <citation type="submission" date="2019-07" db="EMBL/GenBank/DDBJ databases">
        <title>Finished genome of Venturia effusa.</title>
        <authorList>
            <person name="Young C.A."/>
            <person name="Cox M.P."/>
            <person name="Ganley A.R.D."/>
            <person name="David W.J."/>
        </authorList>
    </citation>
    <scope>NUCLEOTIDE SEQUENCE [LARGE SCALE GENOMIC DNA]</scope>
    <source>
        <strain evidence="3">albino</strain>
    </source>
</reference>
<feature type="signal peptide" evidence="1">
    <location>
        <begin position="1"/>
        <end position="18"/>
    </location>
</feature>
<dbReference type="AlphaFoldDB" id="A0A517L0I4"/>
<dbReference type="Proteomes" id="UP000316270">
    <property type="component" value="Chromosome 2"/>
</dbReference>
<name>A0A517L0I4_9PEZI</name>
<organism evidence="2 3">
    <name type="scientific">Venturia effusa</name>
    <dbReference type="NCBI Taxonomy" id="50376"/>
    <lineage>
        <taxon>Eukaryota</taxon>
        <taxon>Fungi</taxon>
        <taxon>Dikarya</taxon>
        <taxon>Ascomycota</taxon>
        <taxon>Pezizomycotina</taxon>
        <taxon>Dothideomycetes</taxon>
        <taxon>Pleosporomycetidae</taxon>
        <taxon>Venturiales</taxon>
        <taxon>Venturiaceae</taxon>
        <taxon>Venturia</taxon>
    </lineage>
</organism>
<evidence type="ECO:0000256" key="1">
    <source>
        <dbReference type="SAM" id="SignalP"/>
    </source>
</evidence>
<proteinExistence type="predicted"/>
<dbReference type="EMBL" id="CP042186">
    <property type="protein sequence ID" value="QDS69151.1"/>
    <property type="molecule type" value="Genomic_DNA"/>
</dbReference>
<evidence type="ECO:0008006" key="4">
    <source>
        <dbReference type="Google" id="ProtNLM"/>
    </source>
</evidence>
<sequence length="108" mass="11501">MHLSTILLPTLLTSIALAVEYPLAQPCFDESTKVAGCIEPAGNESWANFNTCACTNTGSWLANSAKCIGQKDRSHLEAIYGSLKANCEGTGTGIVFDLEMWMNAADGK</sequence>
<evidence type="ECO:0000313" key="3">
    <source>
        <dbReference type="Proteomes" id="UP000316270"/>
    </source>
</evidence>
<keyword evidence="3" id="KW-1185">Reference proteome</keyword>
<keyword evidence="1" id="KW-0732">Signal</keyword>